<name>A0A1Q9A4K3_9HYPH</name>
<comment type="caution">
    <text evidence="1">The sequence shown here is derived from an EMBL/GenBank/DDBJ whole genome shotgun (WGS) entry which is preliminary data.</text>
</comment>
<protein>
    <submittedName>
        <fullName evidence="1">Uncharacterized protein</fullName>
    </submittedName>
</protein>
<keyword evidence="2" id="KW-1185">Reference proteome</keyword>
<accession>A0A1Q9A4K3</accession>
<reference evidence="1 2" key="1">
    <citation type="submission" date="2016-09" db="EMBL/GenBank/DDBJ databases">
        <title>Rhizobium oryziradicis sp. nov., isolated from the root of rice.</title>
        <authorList>
            <person name="Zhao J."/>
            <person name="Zhang X."/>
        </authorList>
    </citation>
    <scope>NUCLEOTIDE SEQUENCE [LARGE SCALE GENOMIC DNA]</scope>
    <source>
        <strain evidence="1 2">14971</strain>
    </source>
</reference>
<organism evidence="1 2">
    <name type="scientific">Allorhizobium taibaishanense</name>
    <dbReference type="NCBI Taxonomy" id="887144"/>
    <lineage>
        <taxon>Bacteria</taxon>
        <taxon>Pseudomonadati</taxon>
        <taxon>Pseudomonadota</taxon>
        <taxon>Alphaproteobacteria</taxon>
        <taxon>Hyphomicrobiales</taxon>
        <taxon>Rhizobiaceae</taxon>
        <taxon>Rhizobium/Agrobacterium group</taxon>
        <taxon>Allorhizobium</taxon>
    </lineage>
</organism>
<gene>
    <name evidence="1" type="ORF">BJF91_20815</name>
</gene>
<evidence type="ECO:0000313" key="2">
    <source>
        <dbReference type="Proteomes" id="UP000185598"/>
    </source>
</evidence>
<dbReference type="Proteomes" id="UP000185598">
    <property type="component" value="Unassembled WGS sequence"/>
</dbReference>
<dbReference type="AlphaFoldDB" id="A0A1Q9A4K3"/>
<dbReference type="EMBL" id="MKIN01000022">
    <property type="protein sequence ID" value="OLP49476.1"/>
    <property type="molecule type" value="Genomic_DNA"/>
</dbReference>
<sequence length="89" mass="10567">MVFWADLVNKWLTRLSNILRSSIKILLIDYANQSVAKLTRCTILESVEKRQINGKTFKISRVQIEPQRFSVLLRLSFRENQRPFFPDKL</sequence>
<proteinExistence type="predicted"/>
<evidence type="ECO:0000313" key="1">
    <source>
        <dbReference type="EMBL" id="OLP49476.1"/>
    </source>
</evidence>